<dbReference type="GO" id="GO:0102816">
    <property type="term" value="F:UDP-D-glucose:delphinidin 3-O-glucosyl-5-O-caffeoylglucoside -O-beta-D-glucosyltransferase activity"/>
    <property type="evidence" value="ECO:0007669"/>
    <property type="project" value="UniProtKB-EC"/>
</dbReference>
<evidence type="ECO:0000256" key="3">
    <source>
        <dbReference type="ARBA" id="ARBA00022679"/>
    </source>
</evidence>
<reference evidence="9" key="1">
    <citation type="submission" date="2023-05" db="EMBL/GenBank/DDBJ databases">
        <authorList>
            <person name="Huff M."/>
        </authorList>
    </citation>
    <scope>NUCLEOTIDE SEQUENCE</scope>
</reference>
<proteinExistence type="inferred from homology"/>
<keyword evidence="3 7" id="KW-0808">Transferase</keyword>
<evidence type="ECO:0000256" key="6">
    <source>
        <dbReference type="ARBA" id="ARBA00056922"/>
    </source>
</evidence>
<evidence type="ECO:0000256" key="7">
    <source>
        <dbReference type="RuleBase" id="RU003718"/>
    </source>
</evidence>
<keyword evidence="4" id="KW-0732">Signal</keyword>
<keyword evidence="7" id="KW-0328">Glycosyltransferase</keyword>
<dbReference type="FunFam" id="3.40.50.2000:FF:000019">
    <property type="entry name" value="Glycosyltransferase"/>
    <property type="match status" value="1"/>
</dbReference>
<dbReference type="EMBL" id="OU503049">
    <property type="protein sequence ID" value="CAI9776130.1"/>
    <property type="molecule type" value="Genomic_DNA"/>
</dbReference>
<evidence type="ECO:0000256" key="2">
    <source>
        <dbReference type="ARBA" id="ARBA00009995"/>
    </source>
</evidence>
<sequence>MEQEQQATSMNNHHFFIVFFPIQGHINPSLQLAKNLVRNGAKVTLCTTNRGLKQIKSLPTLKGLSYASILDGQDNDESHTQKDFLSSMADLRSIGPQNLSNLLQKFLADGEPVTLLVYSVILPWAAGVARDLQVPSAFLFNQCATVLTIYHRFLNSQNGIHGERNSLLSMEVPGLPSFSSSDIPTFLLPDNPFSGFMINMMREHIHVLEEDPRSFVLVNTFDELEQELIKAIANMNVIAVGPLIPSAFCDGSDLTDKSFGGDLFCQSEDYFQWLDLKPNRSVIYVSFGSLAVLNKVQKEEILHALVESGRPFLWVLRSSNSEEEEVHKMMENGLNGDGIIVPWCSQVEVLSHRSIGCFVTHCGWNSTLESMVSGVPIIGCPQFSDQTTNAKMVDEVWGIGVRAKANGESIIERGEFKKCLDIAMGDEGRGKEMRGNAGKWRGLAIEAVKEGGSSYNNLKKLLEITG</sequence>
<dbReference type="Gene3D" id="3.40.50.2000">
    <property type="entry name" value="Glycogen Phosphorylase B"/>
    <property type="match status" value="2"/>
</dbReference>
<dbReference type="InterPro" id="IPR035595">
    <property type="entry name" value="UDP_glycos_trans_CS"/>
</dbReference>
<dbReference type="PANTHER" id="PTHR11926:SF1534">
    <property type="entry name" value="GLYCOSYLTRANSFERASE"/>
    <property type="match status" value="1"/>
</dbReference>
<comment type="function">
    <text evidence="6">Catalyzes the glucosylation at the O-5 position of anthocyanidin 3-glucosides to form anthocyanidin 3,5-di-O-glucosides using UDP-glucose as sugar donor. Anthocyanidin 3,5-di-O-glucosides are molecules that are responsible for pigmentation. Also acts on anthocyanidin 3-O-(6-O-malonylglucoside). Much less active with hydroxycinnamoylglucose derivatives. No activity in the absence of the 3-O-glucoside group.</text>
</comment>
<comment type="pathway">
    <text evidence="1">Pigment biosynthesis; anthocyanin biosynthesis.</text>
</comment>
<dbReference type="GO" id="GO:0080043">
    <property type="term" value="F:quercetin 3-O-glucosyltransferase activity"/>
    <property type="evidence" value="ECO:0007669"/>
    <property type="project" value="TreeGrafter"/>
</dbReference>
<evidence type="ECO:0000313" key="9">
    <source>
        <dbReference type="EMBL" id="CAI9776130.1"/>
    </source>
</evidence>
<protein>
    <recommendedName>
        <fullName evidence="8">Glycosyltransferase</fullName>
        <ecNumber evidence="8">2.4.1.-</ecNumber>
    </recommendedName>
</protein>
<evidence type="ECO:0000313" key="10">
    <source>
        <dbReference type="Proteomes" id="UP000834106"/>
    </source>
</evidence>
<dbReference type="PANTHER" id="PTHR11926">
    <property type="entry name" value="GLUCOSYL/GLUCURONOSYL TRANSFERASES"/>
    <property type="match status" value="1"/>
</dbReference>
<dbReference type="CDD" id="cd03784">
    <property type="entry name" value="GT1_Gtf-like"/>
    <property type="match status" value="1"/>
</dbReference>
<dbReference type="PROSITE" id="PS00375">
    <property type="entry name" value="UDPGT"/>
    <property type="match status" value="1"/>
</dbReference>
<keyword evidence="10" id="KW-1185">Reference proteome</keyword>
<evidence type="ECO:0000256" key="5">
    <source>
        <dbReference type="ARBA" id="ARBA00050360"/>
    </source>
</evidence>
<dbReference type="EC" id="2.4.1.-" evidence="8"/>
<dbReference type="GO" id="GO:0080044">
    <property type="term" value="F:quercetin 7-O-glucosyltransferase activity"/>
    <property type="evidence" value="ECO:0007669"/>
    <property type="project" value="TreeGrafter"/>
</dbReference>
<dbReference type="Proteomes" id="UP000834106">
    <property type="component" value="Chromosome 14"/>
</dbReference>
<evidence type="ECO:0000256" key="1">
    <source>
        <dbReference type="ARBA" id="ARBA00004935"/>
    </source>
</evidence>
<comment type="catalytic activity">
    <reaction evidence="5">
        <text>an anthocyanidin 3-O-beta-D-glucoside + UDP-alpha-D-glucose = an anthocyanidin 3,5-di-O-beta-D-glucoside + UDP + 2 H(+)</text>
        <dbReference type="Rhea" id="RHEA:35423"/>
        <dbReference type="ChEBI" id="CHEBI:15378"/>
        <dbReference type="ChEBI" id="CHEBI:16307"/>
        <dbReference type="ChEBI" id="CHEBI:57503"/>
        <dbReference type="ChEBI" id="CHEBI:58223"/>
        <dbReference type="ChEBI" id="CHEBI:58885"/>
        <dbReference type="EC" id="2.4.1.298"/>
    </reaction>
</comment>
<organism evidence="9 10">
    <name type="scientific">Fraxinus pennsylvanica</name>
    <dbReference type="NCBI Taxonomy" id="56036"/>
    <lineage>
        <taxon>Eukaryota</taxon>
        <taxon>Viridiplantae</taxon>
        <taxon>Streptophyta</taxon>
        <taxon>Embryophyta</taxon>
        <taxon>Tracheophyta</taxon>
        <taxon>Spermatophyta</taxon>
        <taxon>Magnoliopsida</taxon>
        <taxon>eudicotyledons</taxon>
        <taxon>Gunneridae</taxon>
        <taxon>Pentapetalae</taxon>
        <taxon>asterids</taxon>
        <taxon>lamiids</taxon>
        <taxon>Lamiales</taxon>
        <taxon>Oleaceae</taxon>
        <taxon>Oleeae</taxon>
        <taxon>Fraxinus</taxon>
    </lineage>
</organism>
<dbReference type="AlphaFoldDB" id="A0AAD1ZZ84"/>
<gene>
    <name evidence="9" type="ORF">FPE_LOCUS23560</name>
</gene>
<dbReference type="SUPFAM" id="SSF53756">
    <property type="entry name" value="UDP-Glycosyltransferase/glycogen phosphorylase"/>
    <property type="match status" value="1"/>
</dbReference>
<accession>A0AAD1ZZ84</accession>
<name>A0AAD1ZZ84_9LAMI</name>
<dbReference type="Pfam" id="PF00201">
    <property type="entry name" value="UDPGT"/>
    <property type="match status" value="1"/>
</dbReference>
<evidence type="ECO:0000256" key="4">
    <source>
        <dbReference type="ARBA" id="ARBA00022729"/>
    </source>
</evidence>
<evidence type="ECO:0000256" key="8">
    <source>
        <dbReference type="RuleBase" id="RU362057"/>
    </source>
</evidence>
<comment type="similarity">
    <text evidence="2 7">Belongs to the UDP-glycosyltransferase family.</text>
</comment>
<dbReference type="InterPro" id="IPR002213">
    <property type="entry name" value="UDP_glucos_trans"/>
</dbReference>